<evidence type="ECO:0000256" key="6">
    <source>
        <dbReference type="ARBA" id="ARBA00022989"/>
    </source>
</evidence>
<keyword evidence="3 8" id="KW-0812">Transmembrane</keyword>
<dbReference type="AlphaFoldDB" id="A0A8K0C9P1"/>
<accession>A0A8K0C9P1</accession>
<dbReference type="SMART" id="SM00382">
    <property type="entry name" value="AAA"/>
    <property type="match status" value="1"/>
</dbReference>
<dbReference type="InterPro" id="IPR036640">
    <property type="entry name" value="ABC1_TM_sf"/>
</dbReference>
<evidence type="ECO:0000256" key="8">
    <source>
        <dbReference type="SAM" id="Phobius"/>
    </source>
</evidence>
<protein>
    <submittedName>
        <fullName evidence="11">Uncharacterized protein</fullName>
    </submittedName>
</protein>
<dbReference type="PROSITE" id="PS50929">
    <property type="entry name" value="ABC_TM1F"/>
    <property type="match status" value="1"/>
</dbReference>
<dbReference type="PANTHER" id="PTHR24223">
    <property type="entry name" value="ATP-BINDING CASSETTE SUB-FAMILY C"/>
    <property type="match status" value="1"/>
</dbReference>
<dbReference type="OrthoDB" id="6500128at2759"/>
<dbReference type="InterPro" id="IPR011527">
    <property type="entry name" value="ABC1_TM_dom"/>
</dbReference>
<feature type="domain" description="ABC transporter" evidence="9">
    <location>
        <begin position="350"/>
        <end position="583"/>
    </location>
</feature>
<sequence length="607" mass="68462">MAKENMSSGRIKTAVYRNYFRAGGNYLFIILVFLAFIGAQAAANGADYFISYWVNLEQQAETKENEELDREFIIYIYSAITSATIIMALTHSIFYFIFFTRASVKLHDTIFAKISQATMRFFNLNPTGRILNRFSKDMGSIDEYIPFIISDVLEIILLIAGTIILTSLVDPWLLLPSAGLLFFFYLLRLIYLETSRSVKRLEGITHSPILNHITASIQGLSTIRAFSAEKDLILEFDSHQNLHSSAQYLFISASRAFGLWMDLICTIFVSLILISFLVFDKDYYGGDVGLIITQYLGLTIVVQWGIRQWSELENSMTSVERVLEYTTIETESVRKPISSIPRAWPEFGGINFQNVSMKYNPNDPLILKNLNFNILPQEKIGIVGRTGAGKTSIIAALFQLYDVEGSIIIDNVDITKLPLEESRPKISIIPQEPVLFSGSIRKNLDPFEEYSDDILWDALEQVELKHTVAEIPAGLNAAVSESGSNFSIGEKQLICLGRAIVRNNRILVMDEATANVDPYTDSLIQKTIRKKFAGCTVITIAHRLHTVMDSDRIMVVEAGEIVEFDRPYNLLQKTDGLFYTMVQTTGETVAENLNTIAKENHLKQKVT</sequence>
<dbReference type="SUPFAM" id="SSF52540">
    <property type="entry name" value="P-loop containing nucleoside triphosphate hydrolases"/>
    <property type="match status" value="1"/>
</dbReference>
<feature type="transmembrane region" description="Helical" evidence="8">
    <location>
        <begin position="72"/>
        <end position="98"/>
    </location>
</feature>
<dbReference type="Gene3D" id="1.20.1560.10">
    <property type="entry name" value="ABC transporter type 1, transmembrane domain"/>
    <property type="match status" value="1"/>
</dbReference>
<keyword evidence="2" id="KW-0813">Transport</keyword>
<dbReference type="Pfam" id="PF00664">
    <property type="entry name" value="ABC_membrane"/>
    <property type="match status" value="1"/>
</dbReference>
<dbReference type="InterPro" id="IPR050173">
    <property type="entry name" value="ABC_transporter_C-like"/>
</dbReference>
<evidence type="ECO:0000256" key="1">
    <source>
        <dbReference type="ARBA" id="ARBA00004141"/>
    </source>
</evidence>
<keyword evidence="6 8" id="KW-1133">Transmembrane helix</keyword>
<dbReference type="Pfam" id="PF00005">
    <property type="entry name" value="ABC_tran"/>
    <property type="match status" value="1"/>
</dbReference>
<reference evidence="11" key="1">
    <citation type="submission" date="2019-08" db="EMBL/GenBank/DDBJ databases">
        <title>The genome of the North American firefly Photinus pyralis.</title>
        <authorList>
            <consortium name="Photinus pyralis genome working group"/>
            <person name="Fallon T.R."/>
            <person name="Sander Lower S.E."/>
            <person name="Weng J.-K."/>
        </authorList>
    </citation>
    <scope>NUCLEOTIDE SEQUENCE</scope>
    <source>
        <strain evidence="11">TRF0915ILg1</strain>
        <tissue evidence="11">Whole body</tissue>
    </source>
</reference>
<dbReference type="FunFam" id="3.40.50.300:FF:000163">
    <property type="entry name" value="Multidrug resistance-associated protein member 4"/>
    <property type="match status" value="1"/>
</dbReference>
<organism evidence="11 12">
    <name type="scientific">Ignelater luminosus</name>
    <name type="common">Cucubano</name>
    <name type="synonym">Pyrophorus luminosus</name>
    <dbReference type="NCBI Taxonomy" id="2038154"/>
    <lineage>
        <taxon>Eukaryota</taxon>
        <taxon>Metazoa</taxon>
        <taxon>Ecdysozoa</taxon>
        <taxon>Arthropoda</taxon>
        <taxon>Hexapoda</taxon>
        <taxon>Insecta</taxon>
        <taxon>Pterygota</taxon>
        <taxon>Neoptera</taxon>
        <taxon>Endopterygota</taxon>
        <taxon>Coleoptera</taxon>
        <taxon>Polyphaga</taxon>
        <taxon>Elateriformia</taxon>
        <taxon>Elateroidea</taxon>
        <taxon>Elateridae</taxon>
        <taxon>Agrypninae</taxon>
        <taxon>Pyrophorini</taxon>
        <taxon>Ignelater</taxon>
    </lineage>
</organism>
<dbReference type="GO" id="GO:0016020">
    <property type="term" value="C:membrane"/>
    <property type="evidence" value="ECO:0007669"/>
    <property type="project" value="UniProtKB-SubCell"/>
</dbReference>
<dbReference type="Gene3D" id="3.40.50.300">
    <property type="entry name" value="P-loop containing nucleotide triphosphate hydrolases"/>
    <property type="match status" value="1"/>
</dbReference>
<dbReference type="GO" id="GO:0016887">
    <property type="term" value="F:ATP hydrolysis activity"/>
    <property type="evidence" value="ECO:0007669"/>
    <property type="project" value="InterPro"/>
</dbReference>
<dbReference type="SUPFAM" id="SSF90123">
    <property type="entry name" value="ABC transporter transmembrane region"/>
    <property type="match status" value="1"/>
</dbReference>
<dbReference type="GO" id="GO:0005524">
    <property type="term" value="F:ATP binding"/>
    <property type="evidence" value="ECO:0007669"/>
    <property type="project" value="UniProtKB-KW"/>
</dbReference>
<dbReference type="FunFam" id="1.20.1560.10:FF:000014">
    <property type="entry name" value="Multidrug resistance-associated protein member 4"/>
    <property type="match status" value="1"/>
</dbReference>
<evidence type="ECO:0000259" key="9">
    <source>
        <dbReference type="PROSITE" id="PS50893"/>
    </source>
</evidence>
<dbReference type="EMBL" id="VTPC01090773">
    <property type="protein sequence ID" value="KAF2881306.1"/>
    <property type="molecule type" value="Genomic_DNA"/>
</dbReference>
<dbReference type="Proteomes" id="UP000801492">
    <property type="component" value="Unassembled WGS sequence"/>
</dbReference>
<gene>
    <name evidence="11" type="ORF">ILUMI_24862</name>
</gene>
<feature type="transmembrane region" description="Helical" evidence="8">
    <location>
        <begin position="257"/>
        <end position="278"/>
    </location>
</feature>
<keyword evidence="5" id="KW-0067">ATP-binding</keyword>
<dbReference type="InterPro" id="IPR003439">
    <property type="entry name" value="ABC_transporter-like_ATP-bd"/>
</dbReference>
<feature type="transmembrane region" description="Helical" evidence="8">
    <location>
        <begin position="172"/>
        <end position="191"/>
    </location>
</feature>
<dbReference type="PROSITE" id="PS50893">
    <property type="entry name" value="ABC_TRANSPORTER_2"/>
    <property type="match status" value="1"/>
</dbReference>
<dbReference type="GO" id="GO:0140359">
    <property type="term" value="F:ABC-type transporter activity"/>
    <property type="evidence" value="ECO:0007669"/>
    <property type="project" value="InterPro"/>
</dbReference>
<dbReference type="InterPro" id="IPR027417">
    <property type="entry name" value="P-loop_NTPase"/>
</dbReference>
<evidence type="ECO:0000256" key="2">
    <source>
        <dbReference type="ARBA" id="ARBA00022448"/>
    </source>
</evidence>
<evidence type="ECO:0000256" key="3">
    <source>
        <dbReference type="ARBA" id="ARBA00022692"/>
    </source>
</evidence>
<dbReference type="InterPro" id="IPR003593">
    <property type="entry name" value="AAA+_ATPase"/>
</dbReference>
<keyword evidence="7 8" id="KW-0472">Membrane</keyword>
<evidence type="ECO:0000256" key="4">
    <source>
        <dbReference type="ARBA" id="ARBA00022741"/>
    </source>
</evidence>
<dbReference type="PANTHER" id="PTHR24223:SF448">
    <property type="entry name" value="FI20146P1-RELATED"/>
    <property type="match status" value="1"/>
</dbReference>
<dbReference type="CDD" id="cd03244">
    <property type="entry name" value="ABCC_MRP_domain2"/>
    <property type="match status" value="1"/>
</dbReference>
<keyword evidence="12" id="KW-1185">Reference proteome</keyword>
<comment type="caution">
    <text evidence="11">The sequence shown here is derived from an EMBL/GenBank/DDBJ whole genome shotgun (WGS) entry which is preliminary data.</text>
</comment>
<evidence type="ECO:0000313" key="12">
    <source>
        <dbReference type="Proteomes" id="UP000801492"/>
    </source>
</evidence>
<feature type="transmembrane region" description="Helical" evidence="8">
    <location>
        <begin position="144"/>
        <end position="166"/>
    </location>
</feature>
<evidence type="ECO:0000256" key="5">
    <source>
        <dbReference type="ARBA" id="ARBA00022840"/>
    </source>
</evidence>
<evidence type="ECO:0000259" key="10">
    <source>
        <dbReference type="PROSITE" id="PS50929"/>
    </source>
</evidence>
<comment type="subcellular location">
    <subcellularLocation>
        <location evidence="1">Membrane</location>
        <topology evidence="1">Multi-pass membrane protein</topology>
    </subcellularLocation>
</comment>
<evidence type="ECO:0000256" key="7">
    <source>
        <dbReference type="ARBA" id="ARBA00023136"/>
    </source>
</evidence>
<feature type="domain" description="ABC transmembrane type-1" evidence="10">
    <location>
        <begin position="30"/>
        <end position="314"/>
    </location>
</feature>
<name>A0A8K0C9P1_IGNLU</name>
<proteinExistence type="predicted"/>
<evidence type="ECO:0000313" key="11">
    <source>
        <dbReference type="EMBL" id="KAF2881306.1"/>
    </source>
</evidence>
<keyword evidence="4" id="KW-0547">Nucleotide-binding</keyword>
<feature type="transmembrane region" description="Helical" evidence="8">
    <location>
        <begin position="284"/>
        <end position="306"/>
    </location>
</feature>